<protein>
    <submittedName>
        <fullName evidence="7">Efflux transporter periplasmic adaptor subunit</fullName>
    </submittedName>
</protein>
<keyword evidence="4" id="KW-0812">Transmembrane</keyword>
<feature type="coiled-coil region" evidence="3">
    <location>
        <begin position="122"/>
        <end position="194"/>
    </location>
</feature>
<evidence type="ECO:0000259" key="5">
    <source>
        <dbReference type="Pfam" id="PF25917"/>
    </source>
</evidence>
<dbReference type="Gene3D" id="1.10.287.470">
    <property type="entry name" value="Helix hairpin bin"/>
    <property type="match status" value="1"/>
</dbReference>
<evidence type="ECO:0000313" key="8">
    <source>
        <dbReference type="Proteomes" id="UP000189464"/>
    </source>
</evidence>
<dbReference type="InterPro" id="IPR050465">
    <property type="entry name" value="UPF0194_transport"/>
</dbReference>
<evidence type="ECO:0000313" key="7">
    <source>
        <dbReference type="EMBL" id="AQS60297.1"/>
    </source>
</evidence>
<dbReference type="Proteomes" id="UP000189464">
    <property type="component" value="Chromosome"/>
</dbReference>
<dbReference type="GO" id="GO:0030313">
    <property type="term" value="C:cell envelope"/>
    <property type="evidence" value="ECO:0007669"/>
    <property type="project" value="UniProtKB-SubCell"/>
</dbReference>
<comment type="subcellular location">
    <subcellularLocation>
        <location evidence="1">Cell envelope</location>
    </subcellularLocation>
</comment>
<organism evidence="7 8">
    <name type="scientific">Desulforamulus ferrireducens</name>
    <dbReference type="NCBI Taxonomy" id="1833852"/>
    <lineage>
        <taxon>Bacteria</taxon>
        <taxon>Bacillati</taxon>
        <taxon>Bacillota</taxon>
        <taxon>Clostridia</taxon>
        <taxon>Eubacteriales</taxon>
        <taxon>Peptococcaceae</taxon>
        <taxon>Desulforamulus</taxon>
    </lineage>
</organism>
<feature type="domain" description="CusB-like beta-barrel" evidence="6">
    <location>
        <begin position="267"/>
        <end position="350"/>
    </location>
</feature>
<dbReference type="Gene3D" id="2.40.30.170">
    <property type="match status" value="1"/>
</dbReference>
<dbReference type="PANTHER" id="PTHR32347">
    <property type="entry name" value="EFFLUX SYSTEM COMPONENT YKNX-RELATED"/>
    <property type="match status" value="1"/>
</dbReference>
<dbReference type="Pfam" id="PF25917">
    <property type="entry name" value="BSH_RND"/>
    <property type="match status" value="1"/>
</dbReference>
<evidence type="ECO:0000256" key="2">
    <source>
        <dbReference type="ARBA" id="ARBA00023054"/>
    </source>
</evidence>
<dbReference type="OrthoDB" id="250565at2"/>
<evidence type="ECO:0000256" key="1">
    <source>
        <dbReference type="ARBA" id="ARBA00004196"/>
    </source>
</evidence>
<dbReference type="EMBL" id="CP019698">
    <property type="protein sequence ID" value="AQS60297.1"/>
    <property type="molecule type" value="Genomic_DNA"/>
</dbReference>
<dbReference type="InterPro" id="IPR058625">
    <property type="entry name" value="MdtA-like_BSH"/>
</dbReference>
<evidence type="ECO:0000256" key="3">
    <source>
        <dbReference type="SAM" id="Coils"/>
    </source>
</evidence>
<dbReference type="InterPro" id="IPR058792">
    <property type="entry name" value="Beta-barrel_RND_2"/>
</dbReference>
<accession>A0A1S6IZU7</accession>
<evidence type="ECO:0000259" key="6">
    <source>
        <dbReference type="Pfam" id="PF25954"/>
    </source>
</evidence>
<dbReference type="KEGG" id="dfg:B0537_15205"/>
<dbReference type="RefSeq" id="WP_077715331.1">
    <property type="nucleotide sequence ID" value="NZ_CP019698.1"/>
</dbReference>
<dbReference type="Gene3D" id="2.40.50.100">
    <property type="match status" value="2"/>
</dbReference>
<keyword evidence="4" id="KW-0472">Membrane</keyword>
<sequence length="353" mass="38228">MEELVKAEQKKKKIALFFLGLIAVTVLILGGYFYKKQANLAEERNSLTATGTVEATSVLASFKVPGRLAELLVDEGSLVKKGDLLAALETRELEAELAQALGAHEAAIANSRQAQEAIPLTSQQVETTIAQCQAKVEQAQVKLKSAQQTYDRMVELHKAGAISDSQFEDATNNYEAAKKVLEEAQAGLAQAEAARLKVGVSQAQYEAALGQATQAQGAVEKATAYLENSKLKAPIGGFITQKYLEPGEMLSAGTPVLEITDLANTYVKVFISEQKIGRVQLGQQAEIRVAAFPDKVFKGEVVFINNAGEFAVKRAINEQYQHDLRSFEVKIAVPNPDYALKVGMTANVKILEE</sequence>
<dbReference type="PANTHER" id="PTHR32347:SF23">
    <property type="entry name" value="BLL5650 PROTEIN"/>
    <property type="match status" value="1"/>
</dbReference>
<dbReference type="Pfam" id="PF25954">
    <property type="entry name" value="Beta-barrel_RND_2"/>
    <property type="match status" value="1"/>
</dbReference>
<keyword evidence="2 3" id="KW-0175">Coiled coil</keyword>
<reference evidence="7 8" key="1">
    <citation type="journal article" date="2016" name="Int. J. Syst. Evol. Microbiol.">
        <title>Desulfotomaculum ferrireducens sp. nov., a moderately thermophilic sulfate-reducing and dissimilatory Fe(III)-reducing bacterium isolated from compost.</title>
        <authorList>
            <person name="Yang G."/>
            <person name="Guo J."/>
            <person name="Zhuang L."/>
            <person name="Yuan Y."/>
            <person name="Zhou S."/>
        </authorList>
    </citation>
    <scope>NUCLEOTIDE SEQUENCE [LARGE SCALE GENOMIC DNA]</scope>
    <source>
        <strain evidence="7 8">GSS09</strain>
    </source>
</reference>
<feature type="transmembrane region" description="Helical" evidence="4">
    <location>
        <begin position="14"/>
        <end position="34"/>
    </location>
</feature>
<proteinExistence type="predicted"/>
<dbReference type="SUPFAM" id="SSF111369">
    <property type="entry name" value="HlyD-like secretion proteins"/>
    <property type="match status" value="3"/>
</dbReference>
<feature type="domain" description="Multidrug resistance protein MdtA-like barrel-sandwich hybrid" evidence="5">
    <location>
        <begin position="63"/>
        <end position="259"/>
    </location>
</feature>
<name>A0A1S6IZU7_9FIRM</name>
<gene>
    <name evidence="7" type="ORF">B0537_15205</name>
</gene>
<evidence type="ECO:0000256" key="4">
    <source>
        <dbReference type="SAM" id="Phobius"/>
    </source>
</evidence>
<keyword evidence="4" id="KW-1133">Transmembrane helix</keyword>
<dbReference type="AlphaFoldDB" id="A0A1S6IZU7"/>
<dbReference type="STRING" id="1833852.B0537_15205"/>
<keyword evidence="8" id="KW-1185">Reference proteome</keyword>